<dbReference type="PANTHER" id="PTHR43385:SF1">
    <property type="entry name" value="RIBOFLAVIN TRANSPORTER RIBJ"/>
    <property type="match status" value="1"/>
</dbReference>
<comment type="subcellular location">
    <subcellularLocation>
        <location evidence="1">Membrane</location>
        <topology evidence="1">Multi-pass membrane protein</topology>
    </subcellularLocation>
</comment>
<dbReference type="InterPro" id="IPR011701">
    <property type="entry name" value="MFS"/>
</dbReference>
<organism evidence="7">
    <name type="scientific">Amblyomma sculptum</name>
    <name type="common">Tick</name>
    <dbReference type="NCBI Taxonomy" id="1581419"/>
    <lineage>
        <taxon>Eukaryota</taxon>
        <taxon>Metazoa</taxon>
        <taxon>Ecdysozoa</taxon>
        <taxon>Arthropoda</taxon>
        <taxon>Chelicerata</taxon>
        <taxon>Arachnida</taxon>
        <taxon>Acari</taxon>
        <taxon>Parasitiformes</taxon>
        <taxon>Ixodida</taxon>
        <taxon>Ixodoidea</taxon>
        <taxon>Ixodidae</taxon>
        <taxon>Amblyomminae</taxon>
        <taxon>Amblyomma</taxon>
    </lineage>
</organism>
<feature type="transmembrane region" description="Helical" evidence="6">
    <location>
        <begin position="143"/>
        <end position="161"/>
    </location>
</feature>
<keyword evidence="4 6" id="KW-1133">Transmembrane helix</keyword>
<evidence type="ECO:0000256" key="4">
    <source>
        <dbReference type="ARBA" id="ARBA00022989"/>
    </source>
</evidence>
<dbReference type="EMBL" id="GFAA01001415">
    <property type="protein sequence ID" value="JAU02020.1"/>
    <property type="molecule type" value="mRNA"/>
</dbReference>
<dbReference type="PANTHER" id="PTHR43385">
    <property type="entry name" value="RIBOFLAVIN TRANSPORTER RIBJ"/>
    <property type="match status" value="1"/>
</dbReference>
<evidence type="ECO:0000256" key="6">
    <source>
        <dbReference type="SAM" id="Phobius"/>
    </source>
</evidence>
<dbReference type="GO" id="GO:0016020">
    <property type="term" value="C:membrane"/>
    <property type="evidence" value="ECO:0007669"/>
    <property type="project" value="UniProtKB-SubCell"/>
</dbReference>
<evidence type="ECO:0000256" key="1">
    <source>
        <dbReference type="ARBA" id="ARBA00004141"/>
    </source>
</evidence>
<keyword evidence="3 6" id="KW-0812">Transmembrane</keyword>
<feature type="transmembrane region" description="Helical" evidence="6">
    <location>
        <begin position="21"/>
        <end position="44"/>
    </location>
</feature>
<sequence length="171" mass="18404">MATFLLFSVDIAKDRGVPPSSAVFLMTAFASGDLILMPLSGLVIDTGLLSLEAVMFLGFFLEAVAFELFVWLRTFPTMLVCSVLIGASHGSRISLQAPALAKDFGIEALPLLVGGVLFCNGVSLLTRPALVGYCRDTLGSYDLLLHLVCLSSVVLCVAWVIKHMTGRQEHR</sequence>
<dbReference type="Gene3D" id="1.20.1250.20">
    <property type="entry name" value="MFS general substrate transporter like domains"/>
    <property type="match status" value="1"/>
</dbReference>
<evidence type="ECO:0000313" key="7">
    <source>
        <dbReference type="EMBL" id="JAU02020.1"/>
    </source>
</evidence>
<name>A0A1E1XSP9_AMBSC</name>
<evidence type="ECO:0000256" key="5">
    <source>
        <dbReference type="ARBA" id="ARBA00023136"/>
    </source>
</evidence>
<dbReference type="SUPFAM" id="SSF103473">
    <property type="entry name" value="MFS general substrate transporter"/>
    <property type="match status" value="1"/>
</dbReference>
<protein>
    <submittedName>
        <fullName evidence="7">Putative monocarboxylate transporter</fullName>
    </submittedName>
</protein>
<dbReference type="InterPro" id="IPR052983">
    <property type="entry name" value="MFS_Riboflavin_Transporter"/>
</dbReference>
<reference evidence="7" key="2">
    <citation type="journal article" date="2017" name="Front. Cell. Infect. Microbiol.">
        <title>Analysis of the Salivary Gland Transcriptome of Unfed and Partially Fed Amblyomma sculptum Ticks and Descriptive Proteome of the Saliva.</title>
        <authorList>
            <person name="Esteves E."/>
            <person name="Maruyama S.R."/>
            <person name="Kawahara R."/>
            <person name="Fujita A."/>
            <person name="Martins L.A."/>
            <person name="Righi A.A."/>
            <person name="Costa F.B."/>
            <person name="Palmisano G."/>
            <person name="Labruna M.B."/>
            <person name="Sa-Nunes A."/>
            <person name="Ribeiro J.M.C."/>
            <person name="Fogaca A.C."/>
        </authorList>
    </citation>
    <scope>NUCLEOTIDE SEQUENCE</scope>
</reference>
<keyword evidence="5 6" id="KW-0472">Membrane</keyword>
<keyword evidence="2" id="KW-0813">Transport</keyword>
<dbReference type="AlphaFoldDB" id="A0A1E1XSP9"/>
<evidence type="ECO:0000256" key="3">
    <source>
        <dbReference type="ARBA" id="ARBA00022692"/>
    </source>
</evidence>
<accession>A0A1E1XSP9</accession>
<dbReference type="GO" id="GO:0022857">
    <property type="term" value="F:transmembrane transporter activity"/>
    <property type="evidence" value="ECO:0007669"/>
    <property type="project" value="InterPro"/>
</dbReference>
<proteinExistence type="evidence at transcript level"/>
<dbReference type="Pfam" id="PF07690">
    <property type="entry name" value="MFS_1"/>
    <property type="match status" value="1"/>
</dbReference>
<feature type="transmembrane region" description="Helical" evidence="6">
    <location>
        <begin position="108"/>
        <end position="131"/>
    </location>
</feature>
<reference evidence="7" key="1">
    <citation type="submission" date="2016-09" db="EMBL/GenBank/DDBJ databases">
        <authorList>
            <person name="Capua I."/>
            <person name="De Benedictis P."/>
            <person name="Joannis T."/>
            <person name="Lombin L.H."/>
            <person name="Cattoli G."/>
        </authorList>
    </citation>
    <scope>NUCLEOTIDE SEQUENCE</scope>
</reference>
<evidence type="ECO:0000256" key="2">
    <source>
        <dbReference type="ARBA" id="ARBA00022448"/>
    </source>
</evidence>
<dbReference type="InterPro" id="IPR036259">
    <property type="entry name" value="MFS_trans_sf"/>
</dbReference>